<keyword evidence="2" id="KW-0547">Nucleotide-binding</keyword>
<evidence type="ECO:0000256" key="2">
    <source>
        <dbReference type="ARBA" id="ARBA00022741"/>
    </source>
</evidence>
<dbReference type="GO" id="GO:0004788">
    <property type="term" value="F:thiamine diphosphokinase activity"/>
    <property type="evidence" value="ECO:0007669"/>
    <property type="project" value="InterPro"/>
</dbReference>
<dbReference type="SUPFAM" id="SSF63999">
    <property type="entry name" value="Thiamin pyrophosphokinase, catalytic domain"/>
    <property type="match status" value="1"/>
</dbReference>
<dbReference type="AlphaFoldDB" id="A0A381V4I7"/>
<dbReference type="InterPro" id="IPR007371">
    <property type="entry name" value="TPK_catalytic"/>
</dbReference>
<feature type="domain" description="Thiamin pyrophosphokinase catalytic" evidence="5">
    <location>
        <begin position="28"/>
        <end position="124"/>
    </location>
</feature>
<evidence type="ECO:0000313" key="6">
    <source>
        <dbReference type="EMBL" id="SVA35300.1"/>
    </source>
</evidence>
<gene>
    <name evidence="6" type="ORF">METZ01_LOCUS88154</name>
</gene>
<dbReference type="PANTHER" id="PTHR41299">
    <property type="entry name" value="THIAMINE PYROPHOSPHOKINASE"/>
    <property type="match status" value="1"/>
</dbReference>
<name>A0A381V4I7_9ZZZZ</name>
<organism evidence="6">
    <name type="scientific">marine metagenome</name>
    <dbReference type="NCBI Taxonomy" id="408172"/>
    <lineage>
        <taxon>unclassified sequences</taxon>
        <taxon>metagenomes</taxon>
        <taxon>ecological metagenomes</taxon>
    </lineage>
</organism>
<keyword evidence="1" id="KW-0808">Transferase</keyword>
<proteinExistence type="predicted"/>
<dbReference type="GO" id="GO:0005524">
    <property type="term" value="F:ATP binding"/>
    <property type="evidence" value="ECO:0007669"/>
    <property type="project" value="UniProtKB-KW"/>
</dbReference>
<evidence type="ECO:0000256" key="3">
    <source>
        <dbReference type="ARBA" id="ARBA00022777"/>
    </source>
</evidence>
<keyword evidence="3" id="KW-0418">Kinase</keyword>
<protein>
    <recommendedName>
        <fullName evidence="5">Thiamin pyrophosphokinase catalytic domain-containing protein</fullName>
    </recommendedName>
</protein>
<dbReference type="GO" id="GO:0006772">
    <property type="term" value="P:thiamine metabolic process"/>
    <property type="evidence" value="ECO:0007669"/>
    <property type="project" value="InterPro"/>
</dbReference>
<dbReference type="CDD" id="cd07995">
    <property type="entry name" value="TPK"/>
    <property type="match status" value="1"/>
</dbReference>
<dbReference type="GO" id="GO:0016301">
    <property type="term" value="F:kinase activity"/>
    <property type="evidence" value="ECO:0007669"/>
    <property type="project" value="UniProtKB-KW"/>
</dbReference>
<dbReference type="EMBL" id="UINC01007834">
    <property type="protein sequence ID" value="SVA35300.1"/>
    <property type="molecule type" value="Genomic_DNA"/>
</dbReference>
<dbReference type="InterPro" id="IPR036759">
    <property type="entry name" value="TPK_catalytic_sf"/>
</dbReference>
<evidence type="ECO:0000256" key="1">
    <source>
        <dbReference type="ARBA" id="ARBA00022679"/>
    </source>
</evidence>
<dbReference type="NCBIfam" id="TIGR01378">
    <property type="entry name" value="thi_PPkinase"/>
    <property type="match status" value="1"/>
</dbReference>
<dbReference type="InterPro" id="IPR006282">
    <property type="entry name" value="Thi_PPkinase"/>
</dbReference>
<dbReference type="InterPro" id="IPR053149">
    <property type="entry name" value="TPK"/>
</dbReference>
<keyword evidence="4" id="KW-0067">ATP-binding</keyword>
<reference evidence="6" key="1">
    <citation type="submission" date="2018-05" db="EMBL/GenBank/DDBJ databases">
        <authorList>
            <person name="Lanie J.A."/>
            <person name="Ng W.-L."/>
            <person name="Kazmierczak K.M."/>
            <person name="Andrzejewski T.M."/>
            <person name="Davidsen T.M."/>
            <person name="Wayne K.J."/>
            <person name="Tettelin H."/>
            <person name="Glass J.I."/>
            <person name="Rusch D."/>
            <person name="Podicherti R."/>
            <person name="Tsui H.-C.T."/>
            <person name="Winkler M.E."/>
        </authorList>
    </citation>
    <scope>NUCLEOTIDE SEQUENCE</scope>
</reference>
<accession>A0A381V4I7</accession>
<evidence type="ECO:0000256" key="4">
    <source>
        <dbReference type="ARBA" id="ARBA00022840"/>
    </source>
</evidence>
<dbReference type="GO" id="GO:0009229">
    <property type="term" value="P:thiamine diphosphate biosynthetic process"/>
    <property type="evidence" value="ECO:0007669"/>
    <property type="project" value="InterPro"/>
</dbReference>
<dbReference type="Pfam" id="PF04263">
    <property type="entry name" value="TPK_catalytic"/>
    <property type="match status" value="1"/>
</dbReference>
<dbReference type="Gene3D" id="3.40.50.10240">
    <property type="entry name" value="Thiamin pyrophosphokinase, catalytic domain"/>
    <property type="match status" value="1"/>
</dbReference>
<feature type="non-terminal residue" evidence="6">
    <location>
        <position position="143"/>
    </location>
</feature>
<dbReference type="PANTHER" id="PTHR41299:SF1">
    <property type="entry name" value="THIAMINE PYROPHOSPHOKINASE"/>
    <property type="match status" value="1"/>
</dbReference>
<sequence>MISLSAPLINPVVLLANGEFPVHPLPKYLLDNSGTIICTDGATDKLIKYGLEPTVTIGDFDSTNLLEHKTAGLWVPAPDQNRTDLQKALEWCMNNNISDVTVLGAGGIREDHTIGNLHIMADYREKLYLKMVTNHATITCEHD</sequence>
<evidence type="ECO:0000259" key="5">
    <source>
        <dbReference type="Pfam" id="PF04263"/>
    </source>
</evidence>